<dbReference type="EMBL" id="JADXDR010000070">
    <property type="protein sequence ID" value="KAI7840867.1"/>
    <property type="molecule type" value="Genomic_DNA"/>
</dbReference>
<dbReference type="Pfam" id="PF01061">
    <property type="entry name" value="ABC2_membrane"/>
    <property type="match status" value="1"/>
</dbReference>
<keyword evidence="4 7" id="KW-1133">Transmembrane helix</keyword>
<feature type="region of interest" description="Disordered" evidence="6">
    <location>
        <begin position="1"/>
        <end position="23"/>
    </location>
</feature>
<feature type="transmembrane region" description="Helical" evidence="7">
    <location>
        <begin position="505"/>
        <end position="525"/>
    </location>
</feature>
<dbReference type="InterPro" id="IPR003439">
    <property type="entry name" value="ABC_transporter-like_ATP-bd"/>
</dbReference>
<dbReference type="InterPro" id="IPR027417">
    <property type="entry name" value="P-loop_NTPase"/>
</dbReference>
<dbReference type="SUPFAM" id="SSF52540">
    <property type="entry name" value="P-loop containing nucleoside triphosphate hydrolases"/>
    <property type="match status" value="1"/>
</dbReference>
<dbReference type="PANTHER" id="PTHR48041:SF139">
    <property type="entry name" value="PROTEIN SCARLET"/>
    <property type="match status" value="1"/>
</dbReference>
<evidence type="ECO:0000256" key="5">
    <source>
        <dbReference type="ARBA" id="ARBA00023136"/>
    </source>
</evidence>
<keyword evidence="5 7" id="KW-0472">Membrane</keyword>
<feature type="domain" description="ABC-2 type transporter transmembrane" evidence="9">
    <location>
        <begin position="343"/>
        <end position="539"/>
    </location>
</feature>
<feature type="domain" description="ABC transporter family G" evidence="10">
    <location>
        <begin position="199"/>
        <end position="254"/>
    </location>
</feature>
<keyword evidence="3 7" id="KW-0812">Transmembrane</keyword>
<evidence type="ECO:0000313" key="11">
    <source>
        <dbReference type="EMBL" id="KAI7840867.1"/>
    </source>
</evidence>
<dbReference type="Pfam" id="PF00005">
    <property type="entry name" value="ABC_tran"/>
    <property type="match status" value="1"/>
</dbReference>
<comment type="subcellular location">
    <subcellularLocation>
        <location evidence="1">Membrane</location>
        <topology evidence="1">Multi-pass membrane protein</topology>
    </subcellularLocation>
</comment>
<dbReference type="GO" id="GO:0005524">
    <property type="term" value="F:ATP binding"/>
    <property type="evidence" value="ECO:0007669"/>
    <property type="project" value="InterPro"/>
</dbReference>
<evidence type="ECO:0000256" key="7">
    <source>
        <dbReference type="SAM" id="Phobius"/>
    </source>
</evidence>
<feature type="compositionally biased region" description="Low complexity" evidence="6">
    <location>
        <begin position="1"/>
        <end position="10"/>
    </location>
</feature>
<feature type="transmembrane region" description="Helical" evidence="7">
    <location>
        <begin position="396"/>
        <end position="418"/>
    </location>
</feature>
<dbReference type="AlphaFoldDB" id="A0AAD5DNJ1"/>
<feature type="domain" description="ABC transporter" evidence="8">
    <location>
        <begin position="60"/>
        <end position="170"/>
    </location>
</feature>
<dbReference type="Gene3D" id="3.40.50.300">
    <property type="entry name" value="P-loop containing nucleotide triphosphate hydrolases"/>
    <property type="match status" value="1"/>
</dbReference>
<evidence type="ECO:0000256" key="4">
    <source>
        <dbReference type="ARBA" id="ARBA00022989"/>
    </source>
</evidence>
<evidence type="ECO:0000256" key="6">
    <source>
        <dbReference type="SAM" id="MobiDB-lite"/>
    </source>
</evidence>
<evidence type="ECO:0000256" key="1">
    <source>
        <dbReference type="ARBA" id="ARBA00004141"/>
    </source>
</evidence>
<feature type="transmembrane region" description="Helical" evidence="7">
    <location>
        <begin position="439"/>
        <end position="465"/>
    </location>
</feature>
<keyword evidence="2" id="KW-0813">Transport</keyword>
<reference evidence="11" key="1">
    <citation type="submission" date="2020-11" db="EMBL/GenBank/DDBJ databases">
        <title>Chlorella ohadii genome sequencing and assembly.</title>
        <authorList>
            <person name="Murik O."/>
            <person name="Treves H."/>
            <person name="Kedem I."/>
            <person name="Shotland Y."/>
            <person name="Kaplan A."/>
        </authorList>
    </citation>
    <scope>NUCLEOTIDE SEQUENCE</scope>
    <source>
        <strain evidence="11">1</strain>
    </source>
</reference>
<comment type="caution">
    <text evidence="11">The sequence shown here is derived from an EMBL/GenBank/DDBJ whole genome shotgun (WGS) entry which is preliminary data.</text>
</comment>
<gene>
    <name evidence="11" type="ORF">COHA_005397</name>
</gene>
<evidence type="ECO:0000259" key="9">
    <source>
        <dbReference type="Pfam" id="PF01061"/>
    </source>
</evidence>
<protein>
    <submittedName>
        <fullName evidence="11">Uncharacterized protein</fullName>
    </submittedName>
</protein>
<feature type="transmembrane region" description="Helical" evidence="7">
    <location>
        <begin position="613"/>
        <end position="635"/>
    </location>
</feature>
<feature type="transmembrane region" description="Helical" evidence="7">
    <location>
        <begin position="361"/>
        <end position="384"/>
    </location>
</feature>
<feature type="transmembrane region" description="Helical" evidence="7">
    <location>
        <begin position="471"/>
        <end position="493"/>
    </location>
</feature>
<evidence type="ECO:0000256" key="3">
    <source>
        <dbReference type="ARBA" id="ARBA00022692"/>
    </source>
</evidence>
<proteinExistence type="predicted"/>
<dbReference type="InterPro" id="IPR043926">
    <property type="entry name" value="ABCG_dom"/>
</dbReference>
<dbReference type="GO" id="GO:0140359">
    <property type="term" value="F:ABC-type transporter activity"/>
    <property type="evidence" value="ECO:0007669"/>
    <property type="project" value="InterPro"/>
</dbReference>
<dbReference type="GO" id="GO:0016887">
    <property type="term" value="F:ATP hydrolysis activity"/>
    <property type="evidence" value="ECO:0007669"/>
    <property type="project" value="InterPro"/>
</dbReference>
<name>A0AAD5DNJ1_9CHLO</name>
<accession>A0AAD5DNJ1</accession>
<sequence>MELSPLKGGKSPPPAAPASGPQPLDITFNDIKYTVKDRATGKPLEILKGISGKVEARRLLLDILANNLWGSGTVEGQVLVNGAERNPREFSQVSCYVLQRDVLLSSATVREAITTSALLKLPRSMPTAEKVARVDGILKELDLEGCQHTLIGDEMLHVKGISGGQRRRVSGLDSEMAVSLMETLVQLARQDRTVCLTIHQPNSIITSKFDDFLLLHAGSTVYFGRWEGVVGYFAGHGCPCPQYTNPTDYAMSLMKTKGDDLVAAWAAQETQQRVCSADVEPGRGANGAAEEAPATRSKLCGVLALPCGALDVQQQQQQQGGGTPPVGRQASHLQLVPSVPWWYQVWVLSKRMFKQWIRNPAMLISEISQYAFMAVFVGLVWLQVNDSLATGPNDRAASMWFSMAVMSFTPAYTAAVIWDKDRLLLRRESQTGMYDVTAWFAARTLTLLPFEITQCVAFCVVAYWMVGYAAIFLNFLVFTAAFILFQLVSETIGELSAVVTGSSTYAVLILTFVLLFLLSFSGFLVSDVPVYFRWIAKASRPTSSGRCEREAISYLTYAYAAVMENEFNHVTFYTAGGLEVPGHVLLHPPPGSRFAEDSPLSSVSNGLSPGENLAVLFGICIGTRALAFVFIWLMARFRKL</sequence>
<evidence type="ECO:0000313" key="12">
    <source>
        <dbReference type="Proteomes" id="UP001205105"/>
    </source>
</evidence>
<evidence type="ECO:0000259" key="8">
    <source>
        <dbReference type="Pfam" id="PF00005"/>
    </source>
</evidence>
<dbReference type="InterPro" id="IPR050352">
    <property type="entry name" value="ABCG_transporters"/>
</dbReference>
<evidence type="ECO:0000259" key="10">
    <source>
        <dbReference type="Pfam" id="PF19055"/>
    </source>
</evidence>
<dbReference type="PANTHER" id="PTHR48041">
    <property type="entry name" value="ABC TRANSPORTER G FAMILY MEMBER 28"/>
    <property type="match status" value="1"/>
</dbReference>
<dbReference type="InterPro" id="IPR013525">
    <property type="entry name" value="ABC2_TM"/>
</dbReference>
<dbReference type="Proteomes" id="UP001205105">
    <property type="component" value="Unassembled WGS sequence"/>
</dbReference>
<keyword evidence="12" id="KW-1185">Reference proteome</keyword>
<dbReference type="GO" id="GO:0016020">
    <property type="term" value="C:membrane"/>
    <property type="evidence" value="ECO:0007669"/>
    <property type="project" value="UniProtKB-SubCell"/>
</dbReference>
<evidence type="ECO:0000256" key="2">
    <source>
        <dbReference type="ARBA" id="ARBA00022448"/>
    </source>
</evidence>
<dbReference type="Pfam" id="PF19055">
    <property type="entry name" value="ABC2_membrane_7"/>
    <property type="match status" value="1"/>
</dbReference>
<organism evidence="11 12">
    <name type="scientific">Chlorella ohadii</name>
    <dbReference type="NCBI Taxonomy" id="2649997"/>
    <lineage>
        <taxon>Eukaryota</taxon>
        <taxon>Viridiplantae</taxon>
        <taxon>Chlorophyta</taxon>
        <taxon>core chlorophytes</taxon>
        <taxon>Trebouxiophyceae</taxon>
        <taxon>Chlorellales</taxon>
        <taxon>Chlorellaceae</taxon>
        <taxon>Chlorella clade</taxon>
        <taxon>Chlorella</taxon>
    </lineage>
</organism>